<dbReference type="RefSeq" id="WP_342759571.1">
    <property type="nucleotide sequence ID" value="NZ_CP146256.1"/>
</dbReference>
<dbReference type="InterPro" id="IPR033479">
    <property type="entry name" value="dCache_1"/>
</dbReference>
<dbReference type="InterPro" id="IPR004089">
    <property type="entry name" value="MCPsignal_dom"/>
</dbReference>
<keyword evidence="6 9" id="KW-0472">Membrane</keyword>
<dbReference type="CDD" id="cd12912">
    <property type="entry name" value="PDC2_MCP_like"/>
    <property type="match status" value="1"/>
</dbReference>
<dbReference type="Pfam" id="PF02743">
    <property type="entry name" value="dCache_1"/>
    <property type="match status" value="1"/>
</dbReference>
<dbReference type="CDD" id="cd06225">
    <property type="entry name" value="HAMP"/>
    <property type="match status" value="1"/>
</dbReference>
<feature type="transmembrane region" description="Helical" evidence="9">
    <location>
        <begin position="42"/>
        <end position="64"/>
    </location>
</feature>
<organism evidence="12 13">
    <name type="scientific">Kineothrix sedimenti</name>
    <dbReference type="NCBI Taxonomy" id="3123317"/>
    <lineage>
        <taxon>Bacteria</taxon>
        <taxon>Bacillati</taxon>
        <taxon>Bacillota</taxon>
        <taxon>Clostridia</taxon>
        <taxon>Lachnospirales</taxon>
        <taxon>Lachnospiraceae</taxon>
        <taxon>Kineothrix</taxon>
    </lineage>
</organism>
<dbReference type="PANTHER" id="PTHR43531">
    <property type="entry name" value="PROTEIN ICFG"/>
    <property type="match status" value="1"/>
</dbReference>
<dbReference type="Pfam" id="PF00015">
    <property type="entry name" value="MCPsignal"/>
    <property type="match status" value="1"/>
</dbReference>
<dbReference type="PROSITE" id="PS50111">
    <property type="entry name" value="CHEMOTAXIS_TRANSDUC_2"/>
    <property type="match status" value="1"/>
</dbReference>
<dbReference type="EMBL" id="CP146256">
    <property type="protein sequence ID" value="XAH75999.1"/>
    <property type="molecule type" value="Genomic_DNA"/>
</dbReference>
<comment type="subcellular location">
    <subcellularLocation>
        <location evidence="1">Cell membrane</location>
        <topology evidence="1">Multi-pass membrane protein</topology>
    </subcellularLocation>
</comment>
<dbReference type="Gene3D" id="1.10.287.950">
    <property type="entry name" value="Methyl-accepting chemotaxis protein"/>
    <property type="match status" value="1"/>
</dbReference>
<evidence type="ECO:0000256" key="5">
    <source>
        <dbReference type="ARBA" id="ARBA00022989"/>
    </source>
</evidence>
<dbReference type="SUPFAM" id="SSF58104">
    <property type="entry name" value="Methyl-accepting chemotaxis protein (MCP) signaling domain"/>
    <property type="match status" value="1"/>
</dbReference>
<dbReference type="InterPro" id="IPR003660">
    <property type="entry name" value="HAMP_dom"/>
</dbReference>
<evidence type="ECO:0000313" key="13">
    <source>
        <dbReference type="Proteomes" id="UP001451571"/>
    </source>
</evidence>
<evidence type="ECO:0000259" key="10">
    <source>
        <dbReference type="PROSITE" id="PS50111"/>
    </source>
</evidence>
<dbReference type="SMART" id="SM00283">
    <property type="entry name" value="MA"/>
    <property type="match status" value="1"/>
</dbReference>
<dbReference type="Pfam" id="PF00672">
    <property type="entry name" value="HAMP"/>
    <property type="match status" value="1"/>
</dbReference>
<reference evidence="12 13" key="1">
    <citation type="submission" date="2024-02" db="EMBL/GenBank/DDBJ databases">
        <title>Bacterial strain from lacustrine sediment.</title>
        <authorList>
            <person name="Petit C."/>
            <person name="Fadhlaoui K."/>
        </authorList>
    </citation>
    <scope>NUCLEOTIDE SEQUENCE [LARGE SCALE GENOMIC DNA]</scope>
    <source>
        <strain evidence="12 13">IPX-CK</strain>
    </source>
</reference>
<name>A0ABZ3F0C0_9FIRM</name>
<accession>A0ABZ3F0C0</accession>
<keyword evidence="5 9" id="KW-1133">Transmembrane helix</keyword>
<evidence type="ECO:0000256" key="9">
    <source>
        <dbReference type="SAM" id="Phobius"/>
    </source>
</evidence>
<dbReference type="SMART" id="SM00304">
    <property type="entry name" value="HAMP"/>
    <property type="match status" value="1"/>
</dbReference>
<evidence type="ECO:0000256" key="8">
    <source>
        <dbReference type="PROSITE-ProRule" id="PRU00284"/>
    </source>
</evidence>
<feature type="domain" description="HAMP" evidence="11">
    <location>
        <begin position="331"/>
        <end position="384"/>
    </location>
</feature>
<proteinExistence type="inferred from homology"/>
<keyword evidence="13" id="KW-1185">Reference proteome</keyword>
<dbReference type="PROSITE" id="PS50885">
    <property type="entry name" value="HAMP"/>
    <property type="match status" value="1"/>
</dbReference>
<evidence type="ECO:0000256" key="1">
    <source>
        <dbReference type="ARBA" id="ARBA00004651"/>
    </source>
</evidence>
<comment type="similarity">
    <text evidence="7">Belongs to the methyl-accepting chemotaxis (MCP) protein family.</text>
</comment>
<dbReference type="PANTHER" id="PTHR43531:SF11">
    <property type="entry name" value="METHYL-ACCEPTING CHEMOTAXIS PROTEIN 3"/>
    <property type="match status" value="1"/>
</dbReference>
<sequence>MRKRTEWRVKKTKKLEKAKKLEKVQLFQKLSGKKSIKMRLQVTSAMVVTALSLIWGVVCGVLLYSDAVSNMNMRIQETTAAYSQSVQNAIRVYTTRMAVMIDDTSIVDQKKSLERRIDLMGRLANEYGFDTLSIADNTGDSTDGTNVAEQEYFTMSMAGHTYISTTQVSNATGKTVLIVSAKLHTGFDGIAIATLDSNTFSGMVKNIAIGKSGYGFITDKNGKIIAHGNQEVVENQTNYIELAKEDSSYADIASVIQKMTAGETGTNTARLNGSMITVGYTAIPGTDGWSMGVAVKTSELMKNFYISLVITLILFVCSVFVAVAIMKRIANPIVNPIISMVKRLELLAQGDLRSDVPQYSTEDEIGTLSQSLTLTVNSLSEIIGETSSVLSSLEKGDCTVVSNLEYQGDFVEIKVALEGIITNLNQIFANFRNSIEQMSGGVQQLAAAAQELATGASDQAASVEELNESVASVAVQSEKNIENMKKASEYVKQTGEGVEEGNAHMKKLEGAMDQIGEDSEKISGITKSLQDIASQTNLLALNAAIEAARAGEAGKGFAVVADEVRILAEKASQSAKQTNELIQHAVESIAEGKRISAETAKILENVEATTVFVEQTTKAVEVASSEQTRAIEHINKGLSQVASVVQNNAATAEESSASSEELAAQAQMMQEEIAWLKLK</sequence>
<evidence type="ECO:0000259" key="11">
    <source>
        <dbReference type="PROSITE" id="PS50885"/>
    </source>
</evidence>
<dbReference type="Gene3D" id="6.10.340.10">
    <property type="match status" value="1"/>
</dbReference>
<evidence type="ECO:0000256" key="4">
    <source>
        <dbReference type="ARBA" id="ARBA00022692"/>
    </source>
</evidence>
<keyword evidence="4 9" id="KW-0812">Transmembrane</keyword>
<evidence type="ECO:0000256" key="6">
    <source>
        <dbReference type="ARBA" id="ARBA00023136"/>
    </source>
</evidence>
<feature type="domain" description="Methyl-accepting transducer" evidence="10">
    <location>
        <begin position="434"/>
        <end position="663"/>
    </location>
</feature>
<dbReference type="Gene3D" id="3.30.450.20">
    <property type="entry name" value="PAS domain"/>
    <property type="match status" value="1"/>
</dbReference>
<protein>
    <submittedName>
        <fullName evidence="12">Methyl-accepting chemotaxis protein</fullName>
    </submittedName>
</protein>
<dbReference type="InterPro" id="IPR051310">
    <property type="entry name" value="MCP_chemotaxis"/>
</dbReference>
<keyword evidence="2" id="KW-1003">Cell membrane</keyword>
<evidence type="ECO:0000313" key="12">
    <source>
        <dbReference type="EMBL" id="XAH75999.1"/>
    </source>
</evidence>
<evidence type="ECO:0000256" key="3">
    <source>
        <dbReference type="ARBA" id="ARBA00022500"/>
    </source>
</evidence>
<evidence type="ECO:0000256" key="2">
    <source>
        <dbReference type="ARBA" id="ARBA00022475"/>
    </source>
</evidence>
<evidence type="ECO:0000256" key="7">
    <source>
        <dbReference type="ARBA" id="ARBA00029447"/>
    </source>
</evidence>
<keyword evidence="8" id="KW-0807">Transducer</keyword>
<dbReference type="Proteomes" id="UP001451571">
    <property type="component" value="Chromosome"/>
</dbReference>
<gene>
    <name evidence="12" type="ORF">V6984_09660</name>
</gene>
<feature type="transmembrane region" description="Helical" evidence="9">
    <location>
        <begin position="304"/>
        <end position="325"/>
    </location>
</feature>
<keyword evidence="3" id="KW-0145">Chemotaxis</keyword>